<evidence type="ECO:0000313" key="1">
    <source>
        <dbReference type="EMBL" id="KAA6395863.1"/>
    </source>
</evidence>
<dbReference type="EMBL" id="SNRW01001575">
    <property type="protein sequence ID" value="KAA6395863.1"/>
    <property type="molecule type" value="Genomic_DNA"/>
</dbReference>
<gene>
    <name evidence="1" type="ORF">EZS28_008610</name>
</gene>
<evidence type="ECO:0000313" key="2">
    <source>
        <dbReference type="Proteomes" id="UP000324800"/>
    </source>
</evidence>
<dbReference type="Proteomes" id="UP000324800">
    <property type="component" value="Unassembled WGS sequence"/>
</dbReference>
<dbReference type="InterPro" id="IPR018247">
    <property type="entry name" value="EF_Hand_1_Ca_BS"/>
</dbReference>
<dbReference type="PROSITE" id="PS00018">
    <property type="entry name" value="EF_HAND_1"/>
    <property type="match status" value="1"/>
</dbReference>
<reference evidence="1 2" key="1">
    <citation type="submission" date="2019-03" db="EMBL/GenBank/DDBJ databases">
        <title>Single cell metagenomics reveals metabolic interactions within the superorganism composed of flagellate Streblomastix strix and complex community of Bacteroidetes bacteria on its surface.</title>
        <authorList>
            <person name="Treitli S.C."/>
            <person name="Kolisko M."/>
            <person name="Husnik F."/>
            <person name="Keeling P."/>
            <person name="Hampl V."/>
        </authorList>
    </citation>
    <scope>NUCLEOTIDE SEQUENCE [LARGE SCALE GENOMIC DNA]</scope>
    <source>
        <strain evidence="1">ST1C</strain>
    </source>
</reference>
<sequence>MSPSLQSMNVMSSMASPRLSTTVRSIFEVDSPFEKDPQSVAQILTRHRSSIFEETIMPDPSLKMDGDLLMLDDVLRHDETLFGSTRYNTIAPDVYIRPEVNELLNEKADKTNLDDYYSKIETFSKEEVYTKTEADQLLSEKADKTEFIDSYSKNETDELLNGKVIEAVLDDYYSKTETYIMIETYNKTEVDSFLDEKVDIGTSNTKEEDDALLLLQVEKTQLIDSYTKTEDDAMLLLKADKSDLKDSYTKTEDDALLLSKAGKIELIDSYSKTETDQKLELKASITDLIDSFTKTEDDAILLLKAGKTDLIDSYSKINDDAMLLLKADKTYLIDSYSKDIAQVKSKGYVFATTEEINTWMDNQENVAKISIGDNLYIVDKEVMDYWWNGINLRIQETELPDMSSVVTILGAVTGGSNAITDISIDGNVLTPAKNTSFVTNNYDETVTGQKTFNTTIHSVGIMVQTNNNNSVVCAGGEIDYLISQIDVGDVDLTNYYNKTKTDELLGDKANSANLANYVTLGTLQTITANKTSRNSCRFVSTVDGMPTVTESSFVKSGADNTFVLLGADDQPYPDPTDDDFITLGAVKSEFVSSIYSGSINGNLTANQFIKSGKDDTSVLLAGGGDRLLSEFSSGGASIEDLTSQVAINVTAICFNYSSLAFVKLGNLYLYQMLVIPKQEGFASSMNFKIGTLPTQYAPTVSELYVSNGGPYVSFKHHITINIDEPLLDAAGLMDFPELYTYIKERDPKLPIVTEPPIPVGEQTLQEQVKINADILESTNEVFVPQEPNMPVKIDYGPQIVNKIFVFNELPQVLVVYGDRVTLNCFVTIKQQFKGYIFNSYPQETQLKDDTNITTAICNDFNNSINYFCYIDENSPNVYVDQDQEIFADTSLVISTSYYKQFEALKYVNYDSNNDGKVDILDIWNGS</sequence>
<dbReference type="AlphaFoldDB" id="A0A5J4WM09"/>
<protein>
    <submittedName>
        <fullName evidence="1">Uncharacterized protein</fullName>
    </submittedName>
</protein>
<name>A0A5J4WM09_9EUKA</name>
<organism evidence="1 2">
    <name type="scientific">Streblomastix strix</name>
    <dbReference type="NCBI Taxonomy" id="222440"/>
    <lineage>
        <taxon>Eukaryota</taxon>
        <taxon>Metamonada</taxon>
        <taxon>Preaxostyla</taxon>
        <taxon>Oxymonadida</taxon>
        <taxon>Streblomastigidae</taxon>
        <taxon>Streblomastix</taxon>
    </lineage>
</organism>
<accession>A0A5J4WM09</accession>
<comment type="caution">
    <text evidence="1">The sequence shown here is derived from an EMBL/GenBank/DDBJ whole genome shotgun (WGS) entry which is preliminary data.</text>
</comment>
<proteinExistence type="predicted"/>